<keyword evidence="1" id="KW-0472">Membrane</keyword>
<evidence type="ECO:0000256" key="1">
    <source>
        <dbReference type="SAM" id="Phobius"/>
    </source>
</evidence>
<proteinExistence type="predicted"/>
<dbReference type="Pfam" id="PF14946">
    <property type="entry name" value="DUF4501"/>
    <property type="match status" value="1"/>
</dbReference>
<dbReference type="InterPro" id="IPR027888">
    <property type="entry name" value="DUF4501"/>
</dbReference>
<name>A0ABM1K0A9_GEKJA</name>
<reference evidence="3" key="1">
    <citation type="submission" date="2025-08" db="UniProtKB">
        <authorList>
            <consortium name="RefSeq"/>
        </authorList>
    </citation>
    <scope>IDENTIFICATION</scope>
</reference>
<keyword evidence="1" id="KW-0812">Transmembrane</keyword>
<keyword evidence="2" id="KW-1185">Reference proteome</keyword>
<feature type="transmembrane region" description="Helical" evidence="1">
    <location>
        <begin position="48"/>
        <end position="67"/>
    </location>
</feature>
<gene>
    <name evidence="3" type="primary">LOC107110833</name>
</gene>
<sequence length="253" mass="27568">MGEAEEKVTLCFLCSTISYIWPRSPFEAQDSCKPVNETASRRRENSKFCSFLGMATPCVILLTILGAEVAGKSSESLESELECCVDTMEVNTTCLASSQCSPGCYRRWNEDGSSSCIKCENETVPATPAYNLTDCRNGGARGVNSQINSTSPSPVPQSTGRPEVAASLIFGTFFISLFLIMCVASFFYLKRANKLPNLFYRRSKGTVVQSAESASMLSPPSSVRKPRYVRRDRSLMTSGASTTISAETRVSNV</sequence>
<accession>A0ABM1K0A9</accession>
<evidence type="ECO:0000313" key="2">
    <source>
        <dbReference type="Proteomes" id="UP000694871"/>
    </source>
</evidence>
<protein>
    <submittedName>
        <fullName evidence="3">Uncharacterized protein C1orf159 homolog</fullName>
    </submittedName>
</protein>
<dbReference type="RefSeq" id="XP_015267146.1">
    <property type="nucleotide sequence ID" value="XM_015411660.1"/>
</dbReference>
<organism evidence="2 3">
    <name type="scientific">Gekko japonicus</name>
    <name type="common">Schlegel's Japanese gecko</name>
    <dbReference type="NCBI Taxonomy" id="146911"/>
    <lineage>
        <taxon>Eukaryota</taxon>
        <taxon>Metazoa</taxon>
        <taxon>Chordata</taxon>
        <taxon>Craniata</taxon>
        <taxon>Vertebrata</taxon>
        <taxon>Euteleostomi</taxon>
        <taxon>Lepidosauria</taxon>
        <taxon>Squamata</taxon>
        <taxon>Bifurcata</taxon>
        <taxon>Gekkota</taxon>
        <taxon>Gekkonidae</taxon>
        <taxon>Gekkoninae</taxon>
        <taxon>Gekko</taxon>
    </lineage>
</organism>
<dbReference type="PANTHER" id="PTHR16247">
    <property type="entry name" value="RIKEN CDNA 9430015G10 GENE"/>
    <property type="match status" value="1"/>
</dbReference>
<evidence type="ECO:0000313" key="3">
    <source>
        <dbReference type="RefSeq" id="XP_015267146.1"/>
    </source>
</evidence>
<dbReference type="Proteomes" id="UP000694871">
    <property type="component" value="Unplaced"/>
</dbReference>
<dbReference type="PANTHER" id="PTHR16247:SF0">
    <property type="entry name" value="RIKEN CDNA 9430015G10 GENE"/>
    <property type="match status" value="1"/>
</dbReference>
<dbReference type="GeneID" id="107110833"/>
<feature type="transmembrane region" description="Helical" evidence="1">
    <location>
        <begin position="164"/>
        <end position="189"/>
    </location>
</feature>
<keyword evidence="1" id="KW-1133">Transmembrane helix</keyword>